<organism evidence="3">
    <name type="scientific">marine sediment metagenome</name>
    <dbReference type="NCBI Taxonomy" id="412755"/>
    <lineage>
        <taxon>unclassified sequences</taxon>
        <taxon>metagenomes</taxon>
        <taxon>ecological metagenomes</taxon>
    </lineage>
</organism>
<dbReference type="EMBL" id="BART01018451">
    <property type="protein sequence ID" value="GAG75173.1"/>
    <property type="molecule type" value="Genomic_DNA"/>
</dbReference>
<reference evidence="3" key="1">
    <citation type="journal article" date="2014" name="Front. Microbiol.">
        <title>High frequency of phylogenetically diverse reductive dehalogenase-homologous genes in deep subseafloor sedimentary metagenomes.</title>
        <authorList>
            <person name="Kawai M."/>
            <person name="Futagami T."/>
            <person name="Toyoda A."/>
            <person name="Takaki Y."/>
            <person name="Nishi S."/>
            <person name="Hori S."/>
            <person name="Arai W."/>
            <person name="Tsubouchi T."/>
            <person name="Morono Y."/>
            <person name="Uchiyama I."/>
            <person name="Ito T."/>
            <person name="Fujiyama A."/>
            <person name="Inagaki F."/>
            <person name="Takami H."/>
        </authorList>
    </citation>
    <scope>NUCLEOTIDE SEQUENCE</scope>
    <source>
        <strain evidence="3">Expedition CK06-06</strain>
    </source>
</reference>
<dbReference type="InterPro" id="IPR002201">
    <property type="entry name" value="Glyco_trans_9"/>
</dbReference>
<keyword evidence="2" id="KW-0808">Transferase</keyword>
<evidence type="ECO:0008006" key="4">
    <source>
        <dbReference type="Google" id="ProtNLM"/>
    </source>
</evidence>
<evidence type="ECO:0000256" key="2">
    <source>
        <dbReference type="ARBA" id="ARBA00022679"/>
    </source>
</evidence>
<sequence length="176" mass="20776">MKILIANPFGIGDVLFTTPVIANIKHQIPDAKIAYLCNRRVAPLLEKDARIYRLFVYEKDELRGLWQQSKCSCIKEIRHLLADIKQEGFDYVMDFSLAGEFGFFFWLAGIKKRIGYDYKKRAKFLNKKVPLKSFSDRHVIEYYLSLLKFINVEPKEKNIKIFLHWSKRLKPILTVM</sequence>
<dbReference type="GO" id="GO:0009244">
    <property type="term" value="P:lipopolysaccharide core region biosynthetic process"/>
    <property type="evidence" value="ECO:0007669"/>
    <property type="project" value="TreeGrafter"/>
</dbReference>
<keyword evidence="1" id="KW-0328">Glycosyltransferase</keyword>
<name>X1ASA8_9ZZZZ</name>
<evidence type="ECO:0000256" key="1">
    <source>
        <dbReference type="ARBA" id="ARBA00022676"/>
    </source>
</evidence>
<dbReference type="AlphaFoldDB" id="X1ASA8"/>
<dbReference type="CDD" id="cd03789">
    <property type="entry name" value="GT9_LPS_heptosyltransferase"/>
    <property type="match status" value="1"/>
</dbReference>
<dbReference type="GO" id="GO:0008713">
    <property type="term" value="F:ADP-heptose-lipopolysaccharide heptosyltransferase activity"/>
    <property type="evidence" value="ECO:0007669"/>
    <property type="project" value="TreeGrafter"/>
</dbReference>
<dbReference type="InterPro" id="IPR051199">
    <property type="entry name" value="LPS_LOS_Heptosyltrfase"/>
</dbReference>
<accession>X1ASA8</accession>
<protein>
    <recommendedName>
        <fullName evidence="4">Glycosyltransferase family 9 protein</fullName>
    </recommendedName>
</protein>
<comment type="caution">
    <text evidence="3">The sequence shown here is derived from an EMBL/GenBank/DDBJ whole genome shotgun (WGS) entry which is preliminary data.</text>
</comment>
<evidence type="ECO:0000313" key="3">
    <source>
        <dbReference type="EMBL" id="GAG75173.1"/>
    </source>
</evidence>
<dbReference type="GO" id="GO:0005829">
    <property type="term" value="C:cytosol"/>
    <property type="evidence" value="ECO:0007669"/>
    <property type="project" value="TreeGrafter"/>
</dbReference>
<dbReference type="PANTHER" id="PTHR30160">
    <property type="entry name" value="TETRAACYLDISACCHARIDE 4'-KINASE-RELATED"/>
    <property type="match status" value="1"/>
</dbReference>
<gene>
    <name evidence="3" type="ORF">S01H4_34829</name>
</gene>
<proteinExistence type="predicted"/>
<dbReference type="SUPFAM" id="SSF53756">
    <property type="entry name" value="UDP-Glycosyltransferase/glycogen phosphorylase"/>
    <property type="match status" value="1"/>
</dbReference>
<dbReference type="Gene3D" id="3.40.50.2000">
    <property type="entry name" value="Glycogen Phosphorylase B"/>
    <property type="match status" value="1"/>
</dbReference>